<dbReference type="Gene3D" id="3.40.50.300">
    <property type="entry name" value="P-loop containing nucleotide triphosphate hydrolases"/>
    <property type="match status" value="1"/>
</dbReference>
<evidence type="ECO:0000256" key="1">
    <source>
        <dbReference type="ARBA" id="ARBA00004651"/>
    </source>
</evidence>
<keyword evidence="5 7" id="KW-1133">Transmembrane helix</keyword>
<proteinExistence type="predicted"/>
<dbReference type="EMBL" id="JAVDWA010000003">
    <property type="protein sequence ID" value="MDR7073378.1"/>
    <property type="molecule type" value="Genomic_DNA"/>
</dbReference>
<feature type="transmembrane region" description="Helical" evidence="7">
    <location>
        <begin position="262"/>
        <end position="283"/>
    </location>
</feature>
<dbReference type="SUPFAM" id="SSF90123">
    <property type="entry name" value="ABC transporter transmembrane region"/>
    <property type="match status" value="1"/>
</dbReference>
<dbReference type="InterPro" id="IPR011527">
    <property type="entry name" value="ABC1_TM_dom"/>
</dbReference>
<feature type="transmembrane region" description="Helical" evidence="7">
    <location>
        <begin position="71"/>
        <end position="91"/>
    </location>
</feature>
<dbReference type="InterPro" id="IPR036640">
    <property type="entry name" value="ABC1_TM_sf"/>
</dbReference>
<dbReference type="PROSITE" id="PS50929">
    <property type="entry name" value="ABC_TM1F"/>
    <property type="match status" value="1"/>
</dbReference>
<evidence type="ECO:0000256" key="6">
    <source>
        <dbReference type="ARBA" id="ARBA00023136"/>
    </source>
</evidence>
<reference evidence="10 11" key="1">
    <citation type="submission" date="2023-07" db="EMBL/GenBank/DDBJ databases">
        <title>Sorghum-associated microbial communities from plants grown in Nebraska, USA.</title>
        <authorList>
            <person name="Schachtman D."/>
        </authorList>
    </citation>
    <scope>NUCLEOTIDE SEQUENCE [LARGE SCALE GENOMIC DNA]</scope>
    <source>
        <strain evidence="10 11">BE211</strain>
    </source>
</reference>
<dbReference type="SUPFAM" id="SSF52540">
    <property type="entry name" value="P-loop containing nucleoside triphosphate hydrolases"/>
    <property type="match status" value="1"/>
</dbReference>
<dbReference type="SMART" id="SM00382">
    <property type="entry name" value="AAA"/>
    <property type="match status" value="1"/>
</dbReference>
<evidence type="ECO:0000256" key="4">
    <source>
        <dbReference type="ARBA" id="ARBA00022840"/>
    </source>
</evidence>
<comment type="caution">
    <text evidence="10">The sequence shown here is derived from an EMBL/GenBank/DDBJ whole genome shotgun (WGS) entry which is preliminary data.</text>
</comment>
<protein>
    <submittedName>
        <fullName evidence="10">ATP-binding cassette subfamily C protein</fullName>
    </submittedName>
</protein>
<keyword evidence="2 7" id="KW-0812">Transmembrane</keyword>
<dbReference type="InterPro" id="IPR017871">
    <property type="entry name" value="ABC_transporter-like_CS"/>
</dbReference>
<accession>A0ABU1U1T3</accession>
<organism evidence="10 11">
    <name type="scientific">Fictibacillus barbaricus</name>
    <dbReference type="NCBI Taxonomy" id="182136"/>
    <lineage>
        <taxon>Bacteria</taxon>
        <taxon>Bacillati</taxon>
        <taxon>Bacillota</taxon>
        <taxon>Bacilli</taxon>
        <taxon>Bacillales</taxon>
        <taxon>Fictibacillaceae</taxon>
        <taxon>Fictibacillus</taxon>
    </lineage>
</organism>
<dbReference type="InterPro" id="IPR003439">
    <property type="entry name" value="ABC_transporter-like_ATP-bd"/>
</dbReference>
<keyword evidence="6 7" id="KW-0472">Membrane</keyword>
<feature type="transmembrane region" description="Helical" evidence="7">
    <location>
        <begin position="151"/>
        <end position="172"/>
    </location>
</feature>
<dbReference type="InterPro" id="IPR003593">
    <property type="entry name" value="AAA+_ATPase"/>
</dbReference>
<gene>
    <name evidence="10" type="ORF">J2X07_002364</name>
</gene>
<feature type="domain" description="ABC transporter" evidence="8">
    <location>
        <begin position="355"/>
        <end position="589"/>
    </location>
</feature>
<dbReference type="InterPro" id="IPR027417">
    <property type="entry name" value="P-loop_NTPase"/>
</dbReference>
<dbReference type="PROSITE" id="PS50893">
    <property type="entry name" value="ABC_TRANSPORTER_2"/>
    <property type="match status" value="1"/>
</dbReference>
<keyword evidence="11" id="KW-1185">Reference proteome</keyword>
<evidence type="ECO:0000313" key="11">
    <source>
        <dbReference type="Proteomes" id="UP001258181"/>
    </source>
</evidence>
<feature type="domain" description="ABC transmembrane type-1" evidence="9">
    <location>
        <begin position="20"/>
        <end position="316"/>
    </location>
</feature>
<evidence type="ECO:0000256" key="2">
    <source>
        <dbReference type="ARBA" id="ARBA00022692"/>
    </source>
</evidence>
<dbReference type="Proteomes" id="UP001258181">
    <property type="component" value="Unassembled WGS sequence"/>
</dbReference>
<dbReference type="RefSeq" id="WP_310258876.1">
    <property type="nucleotide sequence ID" value="NZ_JAVDWA010000003.1"/>
</dbReference>
<dbReference type="InterPro" id="IPR039421">
    <property type="entry name" value="Type_1_exporter"/>
</dbReference>
<evidence type="ECO:0000256" key="5">
    <source>
        <dbReference type="ARBA" id="ARBA00022989"/>
    </source>
</evidence>
<name>A0ABU1U1T3_9BACL</name>
<sequence length="597" mass="66976">MSSLIFFAKQLYQFAGKSLFINLFGMIVVSLLEGIGLLLLLPMLHLSNLMNVKESTIFSGLSSIFNGVPELYGLLMIFGVYIFLVVGHSLLKRNLTLRNVEILVRFVNQIRLVTYKGLLEANWLFLMRRRKSDFINALTDDLNRVANGTNLLFQLFTSVIFTFVQLIIAFLLSAKITLFVLIAGCILAYFSKQTLKSSKILGMQKSDLAKQYIGGLTDNFNGIKDIKSNHLENSSYIWLKNWSERFEQEQSEFSKLINNSQVLYKIISALLIAGLIFLSIVMFKAQPGQLLLIILIFSRLWPKLIAIQNNLQQLATNIPSIHSILQLQEESKSSIELGDASRDTSLPSISLQQKIECKHMYFKYDYSSESALQDINFVIKVNEMTAIIGRSGAGKSTLIDILMGLLQPEKGGLIVDGLPITKENLLSLRKATGYVPQEPFLFNGTIRDNLILVHPQATDDEIWEALNFSAADFVKKLPKGIDTYIGDRGVRLSGGERQRIVLARAILKKPSILILDEATSALDSENEAKIQEALEQLKGKMTIIVIAHRLSTISNADQIIVLEEGRIIQNGAFQKLADEKQKTFSDLLEKQMVLSKS</sequence>
<evidence type="ECO:0000259" key="8">
    <source>
        <dbReference type="PROSITE" id="PS50893"/>
    </source>
</evidence>
<evidence type="ECO:0000256" key="7">
    <source>
        <dbReference type="SAM" id="Phobius"/>
    </source>
</evidence>
<dbReference type="Pfam" id="PF00005">
    <property type="entry name" value="ABC_tran"/>
    <property type="match status" value="1"/>
</dbReference>
<dbReference type="PANTHER" id="PTHR24221:SF653">
    <property type="entry name" value="TRANSPORT ATP-BINDING PROTEIN CYDC"/>
    <property type="match status" value="1"/>
</dbReference>
<keyword evidence="4 10" id="KW-0067">ATP-binding</keyword>
<evidence type="ECO:0000313" key="10">
    <source>
        <dbReference type="EMBL" id="MDR7073378.1"/>
    </source>
</evidence>
<feature type="transmembrane region" description="Helical" evidence="7">
    <location>
        <begin position="20"/>
        <end position="41"/>
    </location>
</feature>
<evidence type="ECO:0000256" key="3">
    <source>
        <dbReference type="ARBA" id="ARBA00022741"/>
    </source>
</evidence>
<dbReference type="PROSITE" id="PS00211">
    <property type="entry name" value="ABC_TRANSPORTER_1"/>
    <property type="match status" value="1"/>
</dbReference>
<feature type="transmembrane region" description="Helical" evidence="7">
    <location>
        <begin position="178"/>
        <end position="195"/>
    </location>
</feature>
<dbReference type="PANTHER" id="PTHR24221">
    <property type="entry name" value="ATP-BINDING CASSETTE SUB-FAMILY B"/>
    <property type="match status" value="1"/>
</dbReference>
<evidence type="ECO:0000259" key="9">
    <source>
        <dbReference type="PROSITE" id="PS50929"/>
    </source>
</evidence>
<dbReference type="GO" id="GO:0005524">
    <property type="term" value="F:ATP binding"/>
    <property type="evidence" value="ECO:0007669"/>
    <property type="project" value="UniProtKB-KW"/>
</dbReference>
<comment type="subcellular location">
    <subcellularLocation>
        <location evidence="1">Cell membrane</location>
        <topology evidence="1">Multi-pass membrane protein</topology>
    </subcellularLocation>
</comment>
<dbReference type="Gene3D" id="1.20.1560.10">
    <property type="entry name" value="ABC transporter type 1, transmembrane domain"/>
    <property type="match status" value="1"/>
</dbReference>
<keyword evidence="3" id="KW-0547">Nucleotide-binding</keyword>